<dbReference type="PROSITE" id="PS50977">
    <property type="entry name" value="HTH_TETR_2"/>
    <property type="match status" value="1"/>
</dbReference>
<dbReference type="InterPro" id="IPR001647">
    <property type="entry name" value="HTH_TetR"/>
</dbReference>
<dbReference type="Proteomes" id="UP000825886">
    <property type="component" value="Chromosome"/>
</dbReference>
<evidence type="ECO:0000256" key="2">
    <source>
        <dbReference type="PROSITE-ProRule" id="PRU00335"/>
    </source>
</evidence>
<evidence type="ECO:0000313" key="5">
    <source>
        <dbReference type="Proteomes" id="UP000825886"/>
    </source>
</evidence>
<dbReference type="Gene3D" id="1.10.357.10">
    <property type="entry name" value="Tetracycline Repressor, domain 2"/>
    <property type="match status" value="1"/>
</dbReference>
<reference evidence="4 5" key="1">
    <citation type="submission" date="2021-08" db="EMBL/GenBank/DDBJ databases">
        <title>Culture and genomic analysis of Symbiopectobacterium purcellii sp. nov. gen. nov., isolated from the leafhopper Empoasca decipiens.</title>
        <authorList>
            <person name="Nadal-Jimenez P."/>
            <person name="Siozios S."/>
            <person name="Halliday N."/>
            <person name="Camara M."/>
            <person name="Hurst G.D.D."/>
        </authorList>
    </citation>
    <scope>NUCLEOTIDE SEQUENCE [LARGE SCALE GENOMIC DNA]</scope>
    <source>
        <strain evidence="4 5">SyEd1</strain>
    </source>
</reference>
<name>A0ABX9ART2_9ENTR</name>
<dbReference type="PANTHER" id="PTHR30055:SF226">
    <property type="entry name" value="HTH-TYPE TRANSCRIPTIONAL REGULATOR PKSA"/>
    <property type="match status" value="1"/>
</dbReference>
<keyword evidence="5" id="KW-1185">Reference proteome</keyword>
<accession>A0ABX9ART2</accession>
<proteinExistence type="predicted"/>
<evidence type="ECO:0000256" key="1">
    <source>
        <dbReference type="ARBA" id="ARBA00023125"/>
    </source>
</evidence>
<dbReference type="InterPro" id="IPR050109">
    <property type="entry name" value="HTH-type_TetR-like_transc_reg"/>
</dbReference>
<gene>
    <name evidence="4" type="ORF">K6K13_08830</name>
</gene>
<sequence length="184" mass="21008">MAASCNRTDIVTDTPTRIAQAALNVILEHGVRATTYRRVAARAQLSLGTLTYRYKSIDALLIDAFTFMIDEISHAFHQRLAQAEDIDSACEAVADLICGNIWATPNHLTLSFELYALASRQEAYRALLQEWMSRSRTALHRHFTEETAWTLDVLIEGYTIHNFFNRHPMSREKILLAITRLVRE</sequence>
<feature type="domain" description="HTH tetR-type" evidence="3">
    <location>
        <begin position="12"/>
        <end position="72"/>
    </location>
</feature>
<dbReference type="PANTHER" id="PTHR30055">
    <property type="entry name" value="HTH-TYPE TRANSCRIPTIONAL REGULATOR RUTR"/>
    <property type="match status" value="1"/>
</dbReference>
<evidence type="ECO:0000259" key="3">
    <source>
        <dbReference type="PROSITE" id="PS50977"/>
    </source>
</evidence>
<dbReference type="Pfam" id="PF00440">
    <property type="entry name" value="TetR_N"/>
    <property type="match status" value="1"/>
</dbReference>
<dbReference type="EMBL" id="CP081864">
    <property type="protein sequence ID" value="QZN97413.1"/>
    <property type="molecule type" value="Genomic_DNA"/>
</dbReference>
<dbReference type="RefSeq" id="WP_222160452.1">
    <property type="nucleotide sequence ID" value="NZ_CP081864.1"/>
</dbReference>
<dbReference type="SUPFAM" id="SSF46689">
    <property type="entry name" value="Homeodomain-like"/>
    <property type="match status" value="1"/>
</dbReference>
<keyword evidence="1 2" id="KW-0238">DNA-binding</keyword>
<feature type="DNA-binding region" description="H-T-H motif" evidence="2">
    <location>
        <begin position="35"/>
        <end position="54"/>
    </location>
</feature>
<protein>
    <submittedName>
        <fullName evidence="4">TetR family transcriptional regulator</fullName>
    </submittedName>
</protein>
<evidence type="ECO:0000313" key="4">
    <source>
        <dbReference type="EMBL" id="QZN97413.1"/>
    </source>
</evidence>
<organism evidence="4 5">
    <name type="scientific">Symbiopectobacterium purcellii</name>
    <dbReference type="NCBI Taxonomy" id="2871826"/>
    <lineage>
        <taxon>Bacteria</taxon>
        <taxon>Pseudomonadati</taxon>
        <taxon>Pseudomonadota</taxon>
        <taxon>Gammaproteobacteria</taxon>
        <taxon>Enterobacterales</taxon>
        <taxon>Enterobacteriaceae</taxon>
    </lineage>
</organism>
<dbReference type="SUPFAM" id="SSF48498">
    <property type="entry name" value="Tetracyclin repressor-like, C-terminal domain"/>
    <property type="match status" value="1"/>
</dbReference>
<dbReference type="InterPro" id="IPR009057">
    <property type="entry name" value="Homeodomain-like_sf"/>
</dbReference>
<dbReference type="InterPro" id="IPR036271">
    <property type="entry name" value="Tet_transcr_reg_TetR-rel_C_sf"/>
</dbReference>